<reference evidence="1 2" key="1">
    <citation type="journal article" date="2019" name="Emerg. Microbes Infect.">
        <title>Comprehensive subspecies identification of 175 nontuberculous mycobacteria species based on 7547 genomic profiles.</title>
        <authorList>
            <person name="Matsumoto Y."/>
            <person name="Kinjo T."/>
            <person name="Motooka D."/>
            <person name="Nabeya D."/>
            <person name="Jung N."/>
            <person name="Uechi K."/>
            <person name="Horii T."/>
            <person name="Iida T."/>
            <person name="Fujita J."/>
            <person name="Nakamura S."/>
        </authorList>
    </citation>
    <scope>NUCLEOTIDE SEQUENCE [LARGE SCALE GENOMIC DNA]</scope>
    <source>
        <strain evidence="1 2">JCM 30396</strain>
    </source>
</reference>
<gene>
    <name evidence="1" type="ORF">MHEL_60060</name>
</gene>
<dbReference type="AlphaFoldDB" id="A0A7I7TGD0"/>
<protein>
    <submittedName>
        <fullName evidence="1">Uncharacterized protein</fullName>
    </submittedName>
</protein>
<evidence type="ECO:0000313" key="1">
    <source>
        <dbReference type="EMBL" id="BBY67763.1"/>
    </source>
</evidence>
<evidence type="ECO:0000313" key="2">
    <source>
        <dbReference type="Proteomes" id="UP000467148"/>
    </source>
</evidence>
<proteinExistence type="predicted"/>
<dbReference type="KEGG" id="mhev:MHEL_60060"/>
<sequence>MIPAPVGRERTSGDGCRRYMPLHYTFDTRNTLMDHEEEYGASWEPDIRAQWRQNLRQFTVELIHEFGAADFEAKFTDYRALGAKPMSVVALHNVFLAQIRTAFAAGAYYPALVGASALGERILNQLVVVLRNDYRGHPATTDEIAGWRSFTKWGQCTDALAGWGVLSDELVDQFTRLGKLRHRAVHYNPGLDNTDARDPAIDAVRLIQDIIRELFPPFGGPPRFIEGTTGQSFLSSNAETQPLIRRFYLPACVLVSPRYEMRPMRREDGRPWFDVYDDGDYQIRYPTLTDAEYADHCNDIARFWPESTDGQSD</sequence>
<name>A0A7I7TGD0_9MYCO</name>
<dbReference type="EMBL" id="AP022596">
    <property type="protein sequence ID" value="BBY67763.1"/>
    <property type="molecule type" value="Genomic_DNA"/>
</dbReference>
<keyword evidence="2" id="KW-1185">Reference proteome</keyword>
<dbReference type="Proteomes" id="UP000467148">
    <property type="component" value="Chromosome"/>
</dbReference>
<organism evidence="1 2">
    <name type="scientific">Mycolicibacterium helvum</name>
    <dbReference type="NCBI Taxonomy" id="1534349"/>
    <lineage>
        <taxon>Bacteria</taxon>
        <taxon>Bacillati</taxon>
        <taxon>Actinomycetota</taxon>
        <taxon>Actinomycetes</taxon>
        <taxon>Mycobacteriales</taxon>
        <taxon>Mycobacteriaceae</taxon>
        <taxon>Mycolicibacterium</taxon>
    </lineage>
</organism>
<accession>A0A7I7TGD0</accession>